<proteinExistence type="predicted"/>
<sequence length="174" mass="20228">MPIDNAGEPSMAGTTEVPPWLQMILKLQQQQMADMHVSQQRQYEEIQCQLSHAPAYFNASDLALYPSWRLDMLAKLNIDRDTIGSLINQGWYINSQLRDRAKQKFHPWIKACEPALRTPDNIIKHLDVLFKNTAAQQKALDWLQSTRQRNTPLMTFISDFDTKILEAGDQWWEN</sequence>
<organism evidence="1 2">
    <name type="scientific">[Emmonsia] crescens</name>
    <dbReference type="NCBI Taxonomy" id="73230"/>
    <lineage>
        <taxon>Eukaryota</taxon>
        <taxon>Fungi</taxon>
        <taxon>Dikarya</taxon>
        <taxon>Ascomycota</taxon>
        <taxon>Pezizomycotina</taxon>
        <taxon>Eurotiomycetes</taxon>
        <taxon>Eurotiomycetidae</taxon>
        <taxon>Onygenales</taxon>
        <taxon>Ajellomycetaceae</taxon>
        <taxon>Emergomyces</taxon>
    </lineage>
</organism>
<evidence type="ECO:0000313" key="1">
    <source>
        <dbReference type="EMBL" id="KKZ61022.1"/>
    </source>
</evidence>
<dbReference type="AlphaFoldDB" id="A0A0G2HSC9"/>
<reference evidence="2" key="1">
    <citation type="journal article" date="2015" name="PLoS Genet.">
        <title>The dynamic genome and transcriptome of the human fungal pathogen Blastomyces and close relative Emmonsia.</title>
        <authorList>
            <person name="Munoz J.F."/>
            <person name="Gauthier G.M."/>
            <person name="Desjardins C.A."/>
            <person name="Gallo J.E."/>
            <person name="Holder J."/>
            <person name="Sullivan T.D."/>
            <person name="Marty A.J."/>
            <person name="Carmen J.C."/>
            <person name="Chen Z."/>
            <person name="Ding L."/>
            <person name="Gujja S."/>
            <person name="Magrini V."/>
            <person name="Misas E."/>
            <person name="Mitreva M."/>
            <person name="Priest M."/>
            <person name="Saif S."/>
            <person name="Whiston E.A."/>
            <person name="Young S."/>
            <person name="Zeng Q."/>
            <person name="Goldman W.E."/>
            <person name="Mardis E.R."/>
            <person name="Taylor J.W."/>
            <person name="McEwen J.G."/>
            <person name="Clay O.K."/>
            <person name="Klein B.S."/>
            <person name="Cuomo C.A."/>
        </authorList>
    </citation>
    <scope>NUCLEOTIDE SEQUENCE [LARGE SCALE GENOMIC DNA]</scope>
    <source>
        <strain evidence="2">UAMH 3008</strain>
    </source>
</reference>
<name>A0A0G2HSC9_9EURO</name>
<gene>
    <name evidence="1" type="ORF">EMCG_00646</name>
</gene>
<dbReference type="EMBL" id="LCZI01001380">
    <property type="protein sequence ID" value="KKZ61022.1"/>
    <property type="molecule type" value="Genomic_DNA"/>
</dbReference>
<evidence type="ECO:0008006" key="3">
    <source>
        <dbReference type="Google" id="ProtNLM"/>
    </source>
</evidence>
<evidence type="ECO:0000313" key="2">
    <source>
        <dbReference type="Proteomes" id="UP000034164"/>
    </source>
</evidence>
<dbReference type="VEuPathDB" id="FungiDB:EMCG_00646"/>
<comment type="caution">
    <text evidence="1">The sequence shown here is derived from an EMBL/GenBank/DDBJ whole genome shotgun (WGS) entry which is preliminary data.</text>
</comment>
<dbReference type="OrthoDB" id="4526134at2759"/>
<dbReference type="Proteomes" id="UP000034164">
    <property type="component" value="Unassembled WGS sequence"/>
</dbReference>
<protein>
    <recommendedName>
        <fullName evidence="3">Retrotransposon gag domain-containing protein</fullName>
    </recommendedName>
</protein>
<accession>A0A0G2HSC9</accession>